<dbReference type="FunFam" id="3.90.79.10:FF:000024">
    <property type="entry name" value="ADP-ribose pyrophosphatase"/>
    <property type="match status" value="1"/>
</dbReference>
<dbReference type="OrthoDB" id="9806150at2"/>
<evidence type="ECO:0000313" key="4">
    <source>
        <dbReference type="EMBL" id="KGA95695.1"/>
    </source>
</evidence>
<dbReference type="InterPro" id="IPR020084">
    <property type="entry name" value="NUDIX_hydrolase_CS"/>
</dbReference>
<evidence type="ECO:0000313" key="6">
    <source>
        <dbReference type="Proteomes" id="UP000002754"/>
    </source>
</evidence>
<dbReference type="PROSITE" id="PS51462">
    <property type="entry name" value="NUDIX"/>
    <property type="match status" value="1"/>
</dbReference>
<reference evidence="5 7" key="2">
    <citation type="submission" date="2014-01" db="EMBL/GenBank/DDBJ databases">
        <title>Draft genome sequencing of Bacillus alcalophilus CGMCC 1.3604.</title>
        <authorList>
            <person name="Yang J."/>
            <person name="Diao L."/>
            <person name="Yang S."/>
        </authorList>
    </citation>
    <scope>NUCLEOTIDE SEQUENCE [LARGE SCALE GENOMIC DNA]</scope>
    <source>
        <strain evidence="5 7">CGMCC 1.3604</strain>
    </source>
</reference>
<dbReference type="RefSeq" id="WP_003321577.1">
    <property type="nucleotide sequence ID" value="NZ_ALPT02000112.1"/>
</dbReference>
<comment type="caution">
    <text evidence="4">The sequence shown here is derived from an EMBL/GenBank/DDBJ whole genome shotgun (WGS) entry which is preliminary data.</text>
</comment>
<evidence type="ECO:0000256" key="1">
    <source>
        <dbReference type="ARBA" id="ARBA00001946"/>
    </source>
</evidence>
<name>A0A094XAA3_ALKAL</name>
<dbReference type="Pfam" id="PF00293">
    <property type="entry name" value="NUDIX"/>
    <property type="match status" value="1"/>
</dbReference>
<dbReference type="eggNOG" id="COG0494">
    <property type="taxonomic scope" value="Bacteria"/>
</dbReference>
<feature type="domain" description="Nudix hydrolase" evidence="3">
    <location>
        <begin position="41"/>
        <end position="169"/>
    </location>
</feature>
<keyword evidence="6" id="KW-1185">Reference proteome</keyword>
<dbReference type="InterPro" id="IPR000086">
    <property type="entry name" value="NUDIX_hydrolase_dom"/>
</dbReference>
<proteinExistence type="predicted"/>
<dbReference type="Gene3D" id="3.90.79.10">
    <property type="entry name" value="Nucleoside Triphosphate Pyrophosphohydrolase"/>
    <property type="match status" value="1"/>
</dbReference>
<accession>A0A094XAA3</accession>
<evidence type="ECO:0000313" key="7">
    <source>
        <dbReference type="Proteomes" id="UP000297014"/>
    </source>
</evidence>
<dbReference type="GO" id="GO:0005829">
    <property type="term" value="C:cytosol"/>
    <property type="evidence" value="ECO:0007669"/>
    <property type="project" value="TreeGrafter"/>
</dbReference>
<evidence type="ECO:0000313" key="5">
    <source>
        <dbReference type="EMBL" id="THG90595.1"/>
    </source>
</evidence>
<dbReference type="SUPFAM" id="SSF55811">
    <property type="entry name" value="Nudix"/>
    <property type="match status" value="1"/>
</dbReference>
<dbReference type="EMBL" id="ALPT02000112">
    <property type="protein sequence ID" value="KGA95695.1"/>
    <property type="molecule type" value="Genomic_DNA"/>
</dbReference>
<dbReference type="AlphaFoldDB" id="A0A094XAA3"/>
<gene>
    <name evidence="5" type="ORF">AJ85_09855</name>
    <name evidence="4" type="ORF">BALCAV_0220840</name>
</gene>
<dbReference type="InterPro" id="IPR015797">
    <property type="entry name" value="NUDIX_hydrolase-like_dom_sf"/>
</dbReference>
<dbReference type="PANTHER" id="PTHR11839:SF18">
    <property type="entry name" value="NUDIX HYDROLASE DOMAIN-CONTAINING PROTEIN"/>
    <property type="match status" value="1"/>
</dbReference>
<evidence type="ECO:0000259" key="3">
    <source>
        <dbReference type="PROSITE" id="PS51462"/>
    </source>
</evidence>
<keyword evidence="2" id="KW-0378">Hydrolase</keyword>
<evidence type="ECO:0000256" key="2">
    <source>
        <dbReference type="ARBA" id="ARBA00022801"/>
    </source>
</evidence>
<dbReference type="PROSITE" id="PS00893">
    <property type="entry name" value="NUDIX_BOX"/>
    <property type="match status" value="1"/>
</dbReference>
<dbReference type="Proteomes" id="UP000297014">
    <property type="component" value="Unassembled WGS sequence"/>
</dbReference>
<dbReference type="GO" id="GO:0006753">
    <property type="term" value="P:nucleoside phosphate metabolic process"/>
    <property type="evidence" value="ECO:0007669"/>
    <property type="project" value="TreeGrafter"/>
</dbReference>
<protein>
    <submittedName>
        <fullName evidence="4">ADP-ribose pyrophosphatase</fullName>
    </submittedName>
</protein>
<dbReference type="GO" id="GO:0016787">
    <property type="term" value="F:hydrolase activity"/>
    <property type="evidence" value="ECO:0007669"/>
    <property type="project" value="UniProtKB-KW"/>
</dbReference>
<sequence>MDHLIEKTIGKQDIYKGRIISLQLEDVLLPNGEQSKREVVKHPGAVGIIPITADGKIVMVRQYRKALEKVIIEIPAGKLDLNEEPLLCAKRELQEETGYVSDSMEFIVSFYTSPGFADELIYIYVAEGLTKREISLDADEFLDVLEISLEEAEQMIQEEKIHDAKTIYAVQYMRMLQNR</sequence>
<dbReference type="STRING" id="1218173.BALCAV_0220840"/>
<dbReference type="PANTHER" id="PTHR11839">
    <property type="entry name" value="UDP/ADP-SUGAR PYROPHOSPHATASE"/>
    <property type="match status" value="1"/>
</dbReference>
<dbReference type="Proteomes" id="UP000002754">
    <property type="component" value="Unassembled WGS sequence"/>
</dbReference>
<organism evidence="4 6">
    <name type="scientific">Alkalihalobacillus alcalophilus ATCC 27647 = CGMCC 1.3604</name>
    <dbReference type="NCBI Taxonomy" id="1218173"/>
    <lineage>
        <taxon>Bacteria</taxon>
        <taxon>Bacillati</taxon>
        <taxon>Bacillota</taxon>
        <taxon>Bacilli</taxon>
        <taxon>Bacillales</taxon>
        <taxon>Bacillaceae</taxon>
        <taxon>Alkalihalobacillus</taxon>
    </lineage>
</organism>
<comment type="cofactor">
    <cofactor evidence="1">
        <name>Mg(2+)</name>
        <dbReference type="ChEBI" id="CHEBI:18420"/>
    </cofactor>
</comment>
<dbReference type="GO" id="GO:0019693">
    <property type="term" value="P:ribose phosphate metabolic process"/>
    <property type="evidence" value="ECO:0007669"/>
    <property type="project" value="TreeGrafter"/>
</dbReference>
<reference evidence="4 6" key="1">
    <citation type="journal article" date="2014" name="Genome Announc.">
        <title>Draft Genome Sequence of Bacillus alcalophilus AV1934, a Classic Alkaliphile Isolated from Human Feces in 1934.</title>
        <authorList>
            <person name="Attie O."/>
            <person name="Jayaprakash A."/>
            <person name="Shah H."/>
            <person name="Paulsen I.T."/>
            <person name="Morino M."/>
            <person name="Takahashi Y."/>
            <person name="Narumi I."/>
            <person name="Sachidanandam R."/>
            <person name="Satoh K."/>
            <person name="Ito M."/>
            <person name="Krulwich T.A."/>
        </authorList>
    </citation>
    <scope>NUCLEOTIDE SEQUENCE [LARGE SCALE GENOMIC DNA]</scope>
    <source>
        <strain evidence="4 6">AV1934</strain>
    </source>
</reference>
<dbReference type="EMBL" id="JALP01000132">
    <property type="protein sequence ID" value="THG90595.1"/>
    <property type="molecule type" value="Genomic_DNA"/>
</dbReference>